<dbReference type="AlphaFoldDB" id="A0AAN6QCT8"/>
<feature type="compositionally biased region" description="Gly residues" evidence="1">
    <location>
        <begin position="86"/>
        <end position="96"/>
    </location>
</feature>
<accession>A0AAN6QCT8</accession>
<name>A0AAN6QCT8_9PEZI</name>
<reference evidence="2" key="1">
    <citation type="journal article" date="2023" name="Mol. Phylogenet. Evol.">
        <title>Genome-scale phylogeny and comparative genomics of the fungal order Sordariales.</title>
        <authorList>
            <person name="Hensen N."/>
            <person name="Bonometti L."/>
            <person name="Westerberg I."/>
            <person name="Brannstrom I.O."/>
            <person name="Guillou S."/>
            <person name="Cros-Aarteil S."/>
            <person name="Calhoun S."/>
            <person name="Haridas S."/>
            <person name="Kuo A."/>
            <person name="Mondo S."/>
            <person name="Pangilinan J."/>
            <person name="Riley R."/>
            <person name="LaButti K."/>
            <person name="Andreopoulos B."/>
            <person name="Lipzen A."/>
            <person name="Chen C."/>
            <person name="Yan M."/>
            <person name="Daum C."/>
            <person name="Ng V."/>
            <person name="Clum A."/>
            <person name="Steindorff A."/>
            <person name="Ohm R.A."/>
            <person name="Martin F."/>
            <person name="Silar P."/>
            <person name="Natvig D.O."/>
            <person name="Lalanne C."/>
            <person name="Gautier V."/>
            <person name="Ament-Velasquez S.L."/>
            <person name="Kruys A."/>
            <person name="Hutchinson M.I."/>
            <person name="Powell A.J."/>
            <person name="Barry K."/>
            <person name="Miller A.N."/>
            <person name="Grigoriev I.V."/>
            <person name="Debuchy R."/>
            <person name="Gladieux P."/>
            <person name="Hiltunen Thoren M."/>
            <person name="Johannesson H."/>
        </authorList>
    </citation>
    <scope>NUCLEOTIDE SEQUENCE</scope>
    <source>
        <strain evidence="2">CBS 508.74</strain>
    </source>
</reference>
<proteinExistence type="predicted"/>
<dbReference type="Proteomes" id="UP001302812">
    <property type="component" value="Unassembled WGS sequence"/>
</dbReference>
<evidence type="ECO:0000313" key="2">
    <source>
        <dbReference type="EMBL" id="KAK4107769.1"/>
    </source>
</evidence>
<protein>
    <submittedName>
        <fullName evidence="2">Uncharacterized protein</fullName>
    </submittedName>
</protein>
<gene>
    <name evidence="2" type="ORF">N656DRAFT_802372</name>
</gene>
<organism evidence="2 3">
    <name type="scientific">Canariomyces notabilis</name>
    <dbReference type="NCBI Taxonomy" id="2074819"/>
    <lineage>
        <taxon>Eukaryota</taxon>
        <taxon>Fungi</taxon>
        <taxon>Dikarya</taxon>
        <taxon>Ascomycota</taxon>
        <taxon>Pezizomycotina</taxon>
        <taxon>Sordariomycetes</taxon>
        <taxon>Sordariomycetidae</taxon>
        <taxon>Sordariales</taxon>
        <taxon>Chaetomiaceae</taxon>
        <taxon>Canariomyces</taxon>
    </lineage>
</organism>
<comment type="caution">
    <text evidence="2">The sequence shown here is derived from an EMBL/GenBank/DDBJ whole genome shotgun (WGS) entry which is preliminary data.</text>
</comment>
<evidence type="ECO:0000313" key="3">
    <source>
        <dbReference type="Proteomes" id="UP001302812"/>
    </source>
</evidence>
<sequence length="126" mass="14457">MCLWVTVNFYCQVCYARFWQSITIPVRCEDHRAANREWGVLGHRRQPDWKIVSDYLRACINCDPKGDKYPHPLDFGEPEPEPELGQGQGQGQGEGQGTERTSVYVSGCRKTGSWRVPISTYTTFVR</sequence>
<reference evidence="2" key="2">
    <citation type="submission" date="2023-05" db="EMBL/GenBank/DDBJ databases">
        <authorList>
            <consortium name="Lawrence Berkeley National Laboratory"/>
            <person name="Steindorff A."/>
            <person name="Hensen N."/>
            <person name="Bonometti L."/>
            <person name="Westerberg I."/>
            <person name="Brannstrom I.O."/>
            <person name="Guillou S."/>
            <person name="Cros-Aarteil S."/>
            <person name="Calhoun S."/>
            <person name="Haridas S."/>
            <person name="Kuo A."/>
            <person name="Mondo S."/>
            <person name="Pangilinan J."/>
            <person name="Riley R."/>
            <person name="Labutti K."/>
            <person name="Andreopoulos B."/>
            <person name="Lipzen A."/>
            <person name="Chen C."/>
            <person name="Yanf M."/>
            <person name="Daum C."/>
            <person name="Ng V."/>
            <person name="Clum A."/>
            <person name="Ohm R."/>
            <person name="Martin F."/>
            <person name="Silar P."/>
            <person name="Natvig D."/>
            <person name="Lalanne C."/>
            <person name="Gautier V."/>
            <person name="Ament-Velasquez S.L."/>
            <person name="Kruys A."/>
            <person name="Hutchinson M.I."/>
            <person name="Powell A.J."/>
            <person name="Barry K."/>
            <person name="Miller A.N."/>
            <person name="Grigoriev I.V."/>
            <person name="Debuchy R."/>
            <person name="Gladieux P."/>
            <person name="Thoren M.H."/>
            <person name="Johannesson H."/>
        </authorList>
    </citation>
    <scope>NUCLEOTIDE SEQUENCE</scope>
    <source>
        <strain evidence="2">CBS 508.74</strain>
    </source>
</reference>
<dbReference type="GeneID" id="89942358"/>
<keyword evidence="3" id="KW-1185">Reference proteome</keyword>
<dbReference type="EMBL" id="MU853369">
    <property type="protein sequence ID" value="KAK4107769.1"/>
    <property type="molecule type" value="Genomic_DNA"/>
</dbReference>
<feature type="region of interest" description="Disordered" evidence="1">
    <location>
        <begin position="69"/>
        <end position="102"/>
    </location>
</feature>
<dbReference type="RefSeq" id="XP_064665339.1">
    <property type="nucleotide sequence ID" value="XM_064818233.1"/>
</dbReference>
<evidence type="ECO:0000256" key="1">
    <source>
        <dbReference type="SAM" id="MobiDB-lite"/>
    </source>
</evidence>